<dbReference type="CDD" id="cd09487">
    <property type="entry name" value="SAM_superfamily"/>
    <property type="match status" value="1"/>
</dbReference>
<feature type="compositionally biased region" description="Polar residues" evidence="1">
    <location>
        <begin position="172"/>
        <end position="192"/>
    </location>
</feature>
<gene>
    <name evidence="2" type="ORF">ACJMK2_036629</name>
</gene>
<name>A0ABD3WLC6_SINWO</name>
<proteinExistence type="predicted"/>
<reference evidence="2 3" key="1">
    <citation type="submission" date="2024-11" db="EMBL/GenBank/DDBJ databases">
        <title>Chromosome-level genome assembly of the freshwater bivalve Anodonta woodiana.</title>
        <authorList>
            <person name="Chen X."/>
        </authorList>
    </citation>
    <scope>NUCLEOTIDE SEQUENCE [LARGE SCALE GENOMIC DNA]</scope>
    <source>
        <strain evidence="2">MN2024</strain>
        <tissue evidence="2">Gills</tissue>
    </source>
</reference>
<organism evidence="2 3">
    <name type="scientific">Sinanodonta woodiana</name>
    <name type="common">Chinese pond mussel</name>
    <name type="synonym">Anodonta woodiana</name>
    <dbReference type="NCBI Taxonomy" id="1069815"/>
    <lineage>
        <taxon>Eukaryota</taxon>
        <taxon>Metazoa</taxon>
        <taxon>Spiralia</taxon>
        <taxon>Lophotrochozoa</taxon>
        <taxon>Mollusca</taxon>
        <taxon>Bivalvia</taxon>
        <taxon>Autobranchia</taxon>
        <taxon>Heteroconchia</taxon>
        <taxon>Palaeoheterodonta</taxon>
        <taxon>Unionida</taxon>
        <taxon>Unionoidea</taxon>
        <taxon>Unionidae</taxon>
        <taxon>Unioninae</taxon>
        <taxon>Sinanodonta</taxon>
    </lineage>
</organism>
<dbReference type="Gene3D" id="1.10.150.50">
    <property type="entry name" value="Transcription Factor, Ets-1"/>
    <property type="match status" value="1"/>
</dbReference>
<dbReference type="AlphaFoldDB" id="A0ABD3WLC6"/>
<dbReference type="Proteomes" id="UP001634394">
    <property type="component" value="Unassembled WGS sequence"/>
</dbReference>
<comment type="caution">
    <text evidence="2">The sequence shown here is derived from an EMBL/GenBank/DDBJ whole genome shotgun (WGS) entry which is preliminary data.</text>
</comment>
<sequence length="192" mass="21788">MKRLYEFLKSRNLENTIKQLEENKIDPSVILLMGNEDLKKYFPAYGDRLSVVNFCKKMMNGDEKKSKKARLIETLRSKLGTQRRKKKQFDSSQCKEVADDLDFSTGKFLQNDTAQLSDDLPDLENNVTYIDQSGLSNLKNPLTAIDIDDIPIDPDDTVQFGPFPSSDEPQDLSETIPTDSSFTSTTLNPPQL</sequence>
<evidence type="ECO:0000256" key="1">
    <source>
        <dbReference type="SAM" id="MobiDB-lite"/>
    </source>
</evidence>
<accession>A0ABD3WLC6</accession>
<protein>
    <submittedName>
        <fullName evidence="2">Uncharacterized protein</fullName>
    </submittedName>
</protein>
<evidence type="ECO:0000313" key="3">
    <source>
        <dbReference type="Proteomes" id="UP001634394"/>
    </source>
</evidence>
<evidence type="ECO:0000313" key="2">
    <source>
        <dbReference type="EMBL" id="KAL3873523.1"/>
    </source>
</evidence>
<feature type="region of interest" description="Disordered" evidence="1">
    <location>
        <begin position="150"/>
        <end position="192"/>
    </location>
</feature>
<dbReference type="InterPro" id="IPR013761">
    <property type="entry name" value="SAM/pointed_sf"/>
</dbReference>
<keyword evidence="3" id="KW-1185">Reference proteome</keyword>
<dbReference type="EMBL" id="JBJQND010000006">
    <property type="protein sequence ID" value="KAL3873523.1"/>
    <property type="molecule type" value="Genomic_DNA"/>
</dbReference>